<gene>
    <name evidence="2" type="ORF">BDV96DRAFT_506797</name>
</gene>
<accession>A0A6A5YLG5</accession>
<dbReference type="PANTHER" id="PTHR43194:SF2">
    <property type="entry name" value="PEROXISOMAL MEMBRANE PROTEIN LPX1"/>
    <property type="match status" value="1"/>
</dbReference>
<name>A0A6A5YLG5_9PLEO</name>
<organism evidence="2 3">
    <name type="scientific">Lophiotrema nucula</name>
    <dbReference type="NCBI Taxonomy" id="690887"/>
    <lineage>
        <taxon>Eukaryota</taxon>
        <taxon>Fungi</taxon>
        <taxon>Dikarya</taxon>
        <taxon>Ascomycota</taxon>
        <taxon>Pezizomycotina</taxon>
        <taxon>Dothideomycetes</taxon>
        <taxon>Pleosporomycetidae</taxon>
        <taxon>Pleosporales</taxon>
        <taxon>Lophiotremataceae</taxon>
        <taxon>Lophiotrema</taxon>
    </lineage>
</organism>
<dbReference type="PANTHER" id="PTHR43194">
    <property type="entry name" value="HYDROLASE ALPHA/BETA FOLD FAMILY"/>
    <property type="match status" value="1"/>
</dbReference>
<protein>
    <submittedName>
        <fullName evidence="2">Alpha/Beta hydrolase protein</fullName>
    </submittedName>
</protein>
<keyword evidence="3" id="KW-1185">Reference proteome</keyword>
<dbReference type="GO" id="GO:0016787">
    <property type="term" value="F:hydrolase activity"/>
    <property type="evidence" value="ECO:0007669"/>
    <property type="project" value="UniProtKB-KW"/>
</dbReference>
<dbReference type="InterPro" id="IPR000073">
    <property type="entry name" value="AB_hydrolase_1"/>
</dbReference>
<reference evidence="2" key="1">
    <citation type="journal article" date="2020" name="Stud. Mycol.">
        <title>101 Dothideomycetes genomes: a test case for predicting lifestyles and emergence of pathogens.</title>
        <authorList>
            <person name="Haridas S."/>
            <person name="Albert R."/>
            <person name="Binder M."/>
            <person name="Bloem J."/>
            <person name="Labutti K."/>
            <person name="Salamov A."/>
            <person name="Andreopoulos B."/>
            <person name="Baker S."/>
            <person name="Barry K."/>
            <person name="Bills G."/>
            <person name="Bluhm B."/>
            <person name="Cannon C."/>
            <person name="Castanera R."/>
            <person name="Culley D."/>
            <person name="Daum C."/>
            <person name="Ezra D."/>
            <person name="Gonzalez J."/>
            <person name="Henrissat B."/>
            <person name="Kuo A."/>
            <person name="Liang C."/>
            <person name="Lipzen A."/>
            <person name="Lutzoni F."/>
            <person name="Magnuson J."/>
            <person name="Mondo S."/>
            <person name="Nolan M."/>
            <person name="Ohm R."/>
            <person name="Pangilinan J."/>
            <person name="Park H.-J."/>
            <person name="Ramirez L."/>
            <person name="Alfaro M."/>
            <person name="Sun H."/>
            <person name="Tritt A."/>
            <person name="Yoshinaga Y."/>
            <person name="Zwiers L.-H."/>
            <person name="Turgeon B."/>
            <person name="Goodwin S."/>
            <person name="Spatafora J."/>
            <person name="Crous P."/>
            <person name="Grigoriev I."/>
        </authorList>
    </citation>
    <scope>NUCLEOTIDE SEQUENCE</scope>
    <source>
        <strain evidence="2">CBS 627.86</strain>
    </source>
</reference>
<dbReference type="Proteomes" id="UP000799770">
    <property type="component" value="Unassembled WGS sequence"/>
</dbReference>
<proteinExistence type="predicted"/>
<keyword evidence="2" id="KW-0378">Hydrolase</keyword>
<dbReference type="SUPFAM" id="SSF53474">
    <property type="entry name" value="alpha/beta-Hydrolases"/>
    <property type="match status" value="1"/>
</dbReference>
<evidence type="ECO:0000313" key="2">
    <source>
        <dbReference type="EMBL" id="KAF2107051.1"/>
    </source>
</evidence>
<evidence type="ECO:0000259" key="1">
    <source>
        <dbReference type="Pfam" id="PF00561"/>
    </source>
</evidence>
<dbReference type="Gene3D" id="3.40.50.1820">
    <property type="entry name" value="alpha/beta hydrolase"/>
    <property type="match status" value="1"/>
</dbReference>
<dbReference type="OrthoDB" id="408373at2759"/>
<dbReference type="InterPro" id="IPR029058">
    <property type="entry name" value="AB_hydrolase_fold"/>
</dbReference>
<dbReference type="InterPro" id="IPR050228">
    <property type="entry name" value="Carboxylesterase_BioH"/>
</dbReference>
<evidence type="ECO:0000313" key="3">
    <source>
        <dbReference type="Proteomes" id="UP000799770"/>
    </source>
</evidence>
<feature type="domain" description="AB hydrolase-1" evidence="1">
    <location>
        <begin position="74"/>
        <end position="187"/>
    </location>
</feature>
<dbReference type="EMBL" id="ML977357">
    <property type="protein sequence ID" value="KAF2107051.1"/>
    <property type="molecule type" value="Genomic_DNA"/>
</dbReference>
<sequence length="332" mass="35997">MPLNPYPFALPRPGAAIEPPKPPIVGPSEAFFTEAFGPLLPPARFLETGHGKAAYYELPPSHQNLELTSSPRRVLLIHGVQTPALGMLPLARALQASFPSAHFVLFDHWGHGLSDTPVLPHEPSLFHTLIDTLLDKLEWTCAHLVGFSFGGALTMGYVASRPSRVQSYTLVAPVGLIPPSVFSDVENSHLRGDTTEAEAREWVLGWLEGGELVVPQDWRERVGRGEVVRPAVLKWQIQEHPGHMASVLAIIRDGGVSGSDTKFIEAVRTGLPSLAVLGGTDDVCTEKQLNEVGMLNVAVIPQVGHEVVRERASEVAAFISNFWTDLDKVSSG</sequence>
<dbReference type="AlphaFoldDB" id="A0A6A5YLG5"/>
<dbReference type="Pfam" id="PF00561">
    <property type="entry name" value="Abhydrolase_1"/>
    <property type="match status" value="1"/>
</dbReference>